<reference evidence="2" key="1">
    <citation type="journal article" date="2023" name="G3 (Bethesda)">
        <title>Genome assembly and association tests identify interacting loci associated with vigor, precocity, and sex in interspecific pistachio rootstocks.</title>
        <authorList>
            <person name="Palmer W."/>
            <person name="Jacygrad E."/>
            <person name="Sagayaradj S."/>
            <person name="Cavanaugh K."/>
            <person name="Han R."/>
            <person name="Bertier L."/>
            <person name="Beede B."/>
            <person name="Kafkas S."/>
            <person name="Golino D."/>
            <person name="Preece J."/>
            <person name="Michelmore R."/>
        </authorList>
    </citation>
    <scope>NUCLEOTIDE SEQUENCE [LARGE SCALE GENOMIC DNA]</scope>
</reference>
<dbReference type="EMBL" id="CM047748">
    <property type="protein sequence ID" value="KAJ0013315.1"/>
    <property type="molecule type" value="Genomic_DNA"/>
</dbReference>
<gene>
    <name evidence="1" type="ORF">Pint_21480</name>
</gene>
<accession>A0ACC0X7U2</accession>
<sequence>MKKEINVTNCKRRHHAAARRPEFASPVHPRRRLGTLKILLGIECYDIDIALDNMLGSEFANKVMNIHKSLEKFLSLIPFLISTEEIKLVEVDWGRELVDDFVPSKLRVLTGMKFLLFYLMLVIFEKVLLLVASLEKVWDVKPSVNGKDIMNVLQLKSRGPLVREWQQKLLAWQLAHPSGTGEGCLDWMKQTHSKCEAGAQQFS</sequence>
<keyword evidence="2" id="KW-1185">Reference proteome</keyword>
<protein>
    <submittedName>
        <fullName evidence="1">Uncharacterized protein</fullName>
    </submittedName>
</protein>
<comment type="caution">
    <text evidence="1">The sequence shown here is derived from an EMBL/GenBank/DDBJ whole genome shotgun (WGS) entry which is preliminary data.</text>
</comment>
<evidence type="ECO:0000313" key="1">
    <source>
        <dbReference type="EMBL" id="KAJ0013315.1"/>
    </source>
</evidence>
<organism evidence="1 2">
    <name type="scientific">Pistacia integerrima</name>
    <dbReference type="NCBI Taxonomy" id="434235"/>
    <lineage>
        <taxon>Eukaryota</taxon>
        <taxon>Viridiplantae</taxon>
        <taxon>Streptophyta</taxon>
        <taxon>Embryophyta</taxon>
        <taxon>Tracheophyta</taxon>
        <taxon>Spermatophyta</taxon>
        <taxon>Magnoliopsida</taxon>
        <taxon>eudicotyledons</taxon>
        <taxon>Gunneridae</taxon>
        <taxon>Pentapetalae</taxon>
        <taxon>rosids</taxon>
        <taxon>malvids</taxon>
        <taxon>Sapindales</taxon>
        <taxon>Anacardiaceae</taxon>
        <taxon>Pistacia</taxon>
    </lineage>
</organism>
<evidence type="ECO:0000313" key="2">
    <source>
        <dbReference type="Proteomes" id="UP001163603"/>
    </source>
</evidence>
<dbReference type="Proteomes" id="UP001163603">
    <property type="component" value="Chromosome 13"/>
</dbReference>
<name>A0ACC0X7U2_9ROSI</name>
<proteinExistence type="predicted"/>